<gene>
    <name evidence="2" type="ORF">DW853_12425</name>
    <name evidence="3" type="ORF">DWZ78_14605</name>
</gene>
<organism evidence="2 5">
    <name type="scientific">Bacteroides stercoris</name>
    <dbReference type="NCBI Taxonomy" id="46506"/>
    <lineage>
        <taxon>Bacteria</taxon>
        <taxon>Pseudomonadati</taxon>
        <taxon>Bacteroidota</taxon>
        <taxon>Bacteroidia</taxon>
        <taxon>Bacteroidales</taxon>
        <taxon>Bacteroidaceae</taxon>
        <taxon>Bacteroides</taxon>
    </lineage>
</organism>
<evidence type="ECO:0000313" key="4">
    <source>
        <dbReference type="Proteomes" id="UP000284604"/>
    </source>
</evidence>
<dbReference type="InterPro" id="IPR032320">
    <property type="entry name" value="GH18_BT1044-like"/>
</dbReference>
<protein>
    <recommendedName>
        <fullName evidence="6">Glycoside hydrolase Family 18, chitinase_18</fullName>
    </recommendedName>
</protein>
<dbReference type="AlphaFoldDB" id="A0A413ZPE8"/>
<evidence type="ECO:0008006" key="6">
    <source>
        <dbReference type="Google" id="ProtNLM"/>
    </source>
</evidence>
<dbReference type="Pfam" id="PF16141">
    <property type="entry name" value="GH18_BT1044-like"/>
    <property type="match status" value="1"/>
</dbReference>
<evidence type="ECO:0000256" key="1">
    <source>
        <dbReference type="SAM" id="SignalP"/>
    </source>
</evidence>
<evidence type="ECO:0000313" key="2">
    <source>
        <dbReference type="EMBL" id="RHC28079.1"/>
    </source>
</evidence>
<feature type="signal peptide" evidence="1">
    <location>
        <begin position="1"/>
        <end position="22"/>
    </location>
</feature>
<dbReference type="Proteomes" id="UP000284604">
    <property type="component" value="Unassembled WGS sequence"/>
</dbReference>
<feature type="chain" id="PRO_5036104759" description="Glycoside hydrolase Family 18, chitinase_18" evidence="1">
    <location>
        <begin position="23"/>
        <end position="366"/>
    </location>
</feature>
<dbReference type="Proteomes" id="UP000285305">
    <property type="component" value="Unassembled WGS sequence"/>
</dbReference>
<keyword evidence="1" id="KW-0732">Signal</keyword>
<evidence type="ECO:0000313" key="3">
    <source>
        <dbReference type="EMBL" id="RHM16032.1"/>
    </source>
</evidence>
<dbReference type="EMBL" id="QSHQ01000026">
    <property type="protein sequence ID" value="RHC28079.1"/>
    <property type="molecule type" value="Genomic_DNA"/>
</dbReference>
<comment type="caution">
    <text evidence="2">The sequence shown here is derived from an EMBL/GenBank/DDBJ whole genome shotgun (WGS) entry which is preliminary data.</text>
</comment>
<name>A0A413ZPE8_BACSE</name>
<accession>A0A413ZPE8</accession>
<evidence type="ECO:0000313" key="5">
    <source>
        <dbReference type="Proteomes" id="UP000285305"/>
    </source>
</evidence>
<reference evidence="4 5" key="1">
    <citation type="submission" date="2018-08" db="EMBL/GenBank/DDBJ databases">
        <title>A genome reference for cultivated species of the human gut microbiota.</title>
        <authorList>
            <person name="Zou Y."/>
            <person name="Xue W."/>
            <person name="Luo G."/>
        </authorList>
    </citation>
    <scope>NUCLEOTIDE SEQUENCE [LARGE SCALE GENOMIC DNA]</scope>
    <source>
        <strain evidence="3 4">AF35-20</strain>
        <strain evidence="2 5">AM36-9BH</strain>
    </source>
</reference>
<sequence>MMYFNIAKFMKNNILNSGLCLALGMAASFSLSSCEDWTEVESLDIHTPSLEEQNPQLYEDYLKDLNAFKASDHHVLFVSFSNVANPVKQGERLTALPDSVDYISLNNPSEIGAGLLEEMNEVRRKGTKIGYTFSYAQFEAEWDLMLEANPELTETERQEYFTKRTEEMLSLVDKYNYDGVIVDYVGRSLVSLKDEPLRTYIARQKGFFDIISTWKSRHTDKFLVFYGNAQYIAPDNMGFLMNCSHIIVRTELSTGEGDLDVKIQLAEEAGKEVMHQYEGANPVPLDNMIVCVQMPKADDKNKTIGYWGTVESGNKVSAAVGAASWLWKPVTTYTRRGLLIMNVESDYYSTNYSFLKNVINIMNPNK</sequence>
<proteinExistence type="predicted"/>
<dbReference type="EMBL" id="QRPN01000021">
    <property type="protein sequence ID" value="RHM16032.1"/>
    <property type="molecule type" value="Genomic_DNA"/>
</dbReference>